<accession>A0A0A5HQD2</accession>
<feature type="transmembrane region" description="Helical" evidence="1">
    <location>
        <begin position="162"/>
        <end position="182"/>
    </location>
</feature>
<dbReference type="GO" id="GO:1902604">
    <property type="term" value="P:p-aminobenzoyl-glutamate transmembrane transport"/>
    <property type="evidence" value="ECO:0007669"/>
    <property type="project" value="InterPro"/>
</dbReference>
<dbReference type="RefSeq" id="WP_027446041.1">
    <property type="nucleotide sequence ID" value="NZ_AULJ01000020.1"/>
</dbReference>
<gene>
    <name evidence="2" type="ORF">N783_13820</name>
</gene>
<name>A0A0A5HQD2_9BACI</name>
<dbReference type="Pfam" id="PF03806">
    <property type="entry name" value="ABG_transport"/>
    <property type="match status" value="1"/>
</dbReference>
<dbReference type="Proteomes" id="UP000030403">
    <property type="component" value="Unassembled WGS sequence"/>
</dbReference>
<dbReference type="InterPro" id="IPR004697">
    <property type="entry name" value="AbgT"/>
</dbReference>
<feature type="transmembrane region" description="Helical" evidence="1">
    <location>
        <begin position="303"/>
        <end position="321"/>
    </location>
</feature>
<feature type="transmembrane region" description="Helical" evidence="1">
    <location>
        <begin position="438"/>
        <end position="457"/>
    </location>
</feature>
<dbReference type="PANTHER" id="PTHR30282">
    <property type="entry name" value="P-AMINOBENZOYL GLUTAMATE TRANSPORTER"/>
    <property type="match status" value="1"/>
</dbReference>
<sequence>MDNTQKRGWVMRFLDIIERVGNKLPHPATIFAVFAALIVVASGIMASMGVTVEDPVKGETVKVFNLLSGEGIKYMFENFVSNFTGFAPLGTVLVTMLGIGIAERSGLISAMLRGLVTSVPDYLVTATLVFAGIMSSMAADAGYVVLVPLGAVLYAGLGRHPLAGLAAAFAGVSAGFSANLSLTALDPLLADLTIEAVKGSSFPEYADEIQYTMNYFFMAASVFILTAIGTWVTNRIVEPRLGDYKGEVTEEVNYLTKQEKKGLILSFVSLLVTLGLLSLLIAFEWSPLRNNEDVLMSPFFFNLVPSIFLAFFIPGFVYGVVTKNIKSDKDVANQLTETMETMASFIVLSFFAAQFVAFFAKTNIGKITAIKGAQFLQSTGMDDFRVVILFMIVAALINLVMGSASAKWAIMAPVFVPIMMHLGYTPEFTTLIYRIADSTTNVISPLMTYFAVVIAFAQKYDKNVGIGTLVSTMLPYSIAFFVIWIIVLIIWVSVGIPIGPDTGINFDPQQWGK</sequence>
<dbReference type="AlphaFoldDB" id="A0A0A5HQD2"/>
<dbReference type="STRING" id="1385511.GCA_000425225_02029"/>
<keyword evidence="1" id="KW-0472">Membrane</keyword>
<organism evidence="2 3">
    <name type="scientific">Pontibacillus marinus BH030004 = DSM 16465</name>
    <dbReference type="NCBI Taxonomy" id="1385511"/>
    <lineage>
        <taxon>Bacteria</taxon>
        <taxon>Bacillati</taxon>
        <taxon>Bacillota</taxon>
        <taxon>Bacilli</taxon>
        <taxon>Bacillales</taxon>
        <taxon>Bacillaceae</taxon>
        <taxon>Pontibacillus</taxon>
    </lineage>
</organism>
<evidence type="ECO:0000313" key="3">
    <source>
        <dbReference type="Proteomes" id="UP000030403"/>
    </source>
</evidence>
<feature type="transmembrane region" description="Helical" evidence="1">
    <location>
        <begin position="122"/>
        <end position="155"/>
    </location>
</feature>
<dbReference type="EMBL" id="AVPF01000036">
    <property type="protein sequence ID" value="KGX85837.1"/>
    <property type="molecule type" value="Genomic_DNA"/>
</dbReference>
<proteinExistence type="predicted"/>
<evidence type="ECO:0000313" key="2">
    <source>
        <dbReference type="EMBL" id="KGX85837.1"/>
    </source>
</evidence>
<keyword evidence="1" id="KW-1133">Transmembrane helix</keyword>
<feature type="transmembrane region" description="Helical" evidence="1">
    <location>
        <begin position="83"/>
        <end position="102"/>
    </location>
</feature>
<feature type="transmembrane region" description="Helical" evidence="1">
    <location>
        <begin position="263"/>
        <end position="283"/>
    </location>
</feature>
<keyword evidence="1" id="KW-0812">Transmembrane</keyword>
<feature type="transmembrane region" description="Helical" evidence="1">
    <location>
        <begin position="213"/>
        <end position="232"/>
    </location>
</feature>
<evidence type="ECO:0000256" key="1">
    <source>
        <dbReference type="SAM" id="Phobius"/>
    </source>
</evidence>
<keyword evidence="3" id="KW-1185">Reference proteome</keyword>
<dbReference type="OrthoDB" id="3314392at2"/>
<dbReference type="GO" id="GO:0015558">
    <property type="term" value="F:secondary active p-aminobenzoyl-glutamate transmembrane transporter activity"/>
    <property type="evidence" value="ECO:0007669"/>
    <property type="project" value="InterPro"/>
</dbReference>
<dbReference type="PANTHER" id="PTHR30282:SF0">
    <property type="entry name" value="P-AMINOBENZOYL-GLUTAMATE TRANSPORT PROTEIN"/>
    <property type="match status" value="1"/>
</dbReference>
<reference evidence="2 3" key="1">
    <citation type="submission" date="2013-08" db="EMBL/GenBank/DDBJ databases">
        <authorList>
            <person name="Huang J."/>
            <person name="Wang G."/>
        </authorList>
    </citation>
    <scope>NUCLEOTIDE SEQUENCE [LARGE SCALE GENOMIC DNA]</scope>
    <source>
        <strain evidence="2 3">BH030004</strain>
    </source>
</reference>
<feature type="transmembrane region" description="Helical" evidence="1">
    <location>
        <begin position="28"/>
        <end position="52"/>
    </location>
</feature>
<dbReference type="eggNOG" id="COG2978">
    <property type="taxonomic scope" value="Bacteria"/>
</dbReference>
<comment type="caution">
    <text evidence="2">The sequence shown here is derived from an EMBL/GenBank/DDBJ whole genome shotgun (WGS) entry which is preliminary data.</text>
</comment>
<feature type="transmembrane region" description="Helical" evidence="1">
    <location>
        <begin position="408"/>
        <end position="426"/>
    </location>
</feature>
<feature type="transmembrane region" description="Helical" evidence="1">
    <location>
        <begin position="384"/>
        <end position="401"/>
    </location>
</feature>
<feature type="transmembrane region" description="Helical" evidence="1">
    <location>
        <begin position="342"/>
        <end position="364"/>
    </location>
</feature>
<protein>
    <submittedName>
        <fullName evidence="2">Aminobenzoyl-glutamate transporter</fullName>
    </submittedName>
</protein>
<feature type="transmembrane region" description="Helical" evidence="1">
    <location>
        <begin position="478"/>
        <end position="498"/>
    </location>
</feature>